<dbReference type="AlphaFoldDB" id="A0AAW0B0M9"/>
<proteinExistence type="predicted"/>
<evidence type="ECO:0000313" key="1">
    <source>
        <dbReference type="EMBL" id="KAK7019340.1"/>
    </source>
</evidence>
<evidence type="ECO:0000313" key="2">
    <source>
        <dbReference type="Proteomes" id="UP001362999"/>
    </source>
</evidence>
<dbReference type="EMBL" id="JAWWNJ010000044">
    <property type="protein sequence ID" value="KAK7019340.1"/>
    <property type="molecule type" value="Genomic_DNA"/>
</dbReference>
<accession>A0AAW0B0M9</accession>
<organism evidence="1 2">
    <name type="scientific">Favolaschia claudopus</name>
    <dbReference type="NCBI Taxonomy" id="2862362"/>
    <lineage>
        <taxon>Eukaryota</taxon>
        <taxon>Fungi</taxon>
        <taxon>Dikarya</taxon>
        <taxon>Basidiomycota</taxon>
        <taxon>Agaricomycotina</taxon>
        <taxon>Agaricomycetes</taxon>
        <taxon>Agaricomycetidae</taxon>
        <taxon>Agaricales</taxon>
        <taxon>Marasmiineae</taxon>
        <taxon>Mycenaceae</taxon>
        <taxon>Favolaschia</taxon>
    </lineage>
</organism>
<dbReference type="Gene3D" id="2.40.50.140">
    <property type="entry name" value="Nucleic acid-binding proteins"/>
    <property type="match status" value="1"/>
</dbReference>
<protein>
    <submittedName>
        <fullName evidence="1">Uncharacterized protein</fullName>
    </submittedName>
</protein>
<gene>
    <name evidence="1" type="ORF">R3P38DRAFT_2978393</name>
</gene>
<comment type="caution">
    <text evidence="1">The sequence shown here is derived from an EMBL/GenBank/DDBJ whole genome shotgun (WGS) entry which is preliminary data.</text>
</comment>
<reference evidence="1 2" key="1">
    <citation type="journal article" date="2024" name="J Genomics">
        <title>Draft genome sequencing and assembly of Favolaschia claudopus CIRM-BRFM 2984 isolated from oak limbs.</title>
        <authorList>
            <person name="Navarro D."/>
            <person name="Drula E."/>
            <person name="Chaduli D."/>
            <person name="Cazenave R."/>
            <person name="Ahrendt S."/>
            <person name="Wang J."/>
            <person name="Lipzen A."/>
            <person name="Daum C."/>
            <person name="Barry K."/>
            <person name="Grigoriev I.V."/>
            <person name="Favel A."/>
            <person name="Rosso M.N."/>
            <person name="Martin F."/>
        </authorList>
    </citation>
    <scope>NUCLEOTIDE SEQUENCE [LARGE SCALE GENOMIC DNA]</scope>
    <source>
        <strain evidence="1 2">CIRM-BRFM 2984</strain>
    </source>
</reference>
<dbReference type="InterPro" id="IPR012340">
    <property type="entry name" value="NA-bd_OB-fold"/>
</dbReference>
<name>A0AAW0B0M9_9AGAR</name>
<sequence length="97" mass="11066">MTAAVLFESNSGLTIHNELSAWCKNCKLPNSTNTVRVIGELTVYKDRKQLRADNVFAAPNSHEVYAHILMSIHDTMIYEVGPVREFRFHGQYIEVAR</sequence>
<keyword evidence="2" id="KW-1185">Reference proteome</keyword>
<dbReference type="Proteomes" id="UP001362999">
    <property type="component" value="Unassembled WGS sequence"/>
</dbReference>